<sequence length="719" mass="81371">MTPEEKMLERFTREKLKRKGGSLFDLEETEEDAPLTHLGQSLTFEEDAKGVDDFDDVELTDEDGLFSDAEDRPRKRRRSSADPENDASDVEEDGQPERKKTKAEVMKEVMAKSKLYKYERQQAKEDDEDLREELDRGLPDVLAALMGQPLRPPPPPAPSIVAPNGDFSINPDRAALLNGGDREKADKDYDARLRQMAMDKRAAPTERTKTEEEKAGREASRLKELEASRLRRMRGEESENEDEPKQLSEGVEVDEDFVEDDAAEFGLNEPRKNNEKLILEDEDEFEMDDDLIASGSEPDVDEHESSDAEGAETRSGDHAQDDEENEFVRGVLSRDENGRPEFASGANAVGESKATQLAYSYPCPGTHGELLKVLKDVPVSEIPVVVQRIRAHHSPQLDAENKQNLAKFSAVLVDHIAYMATLKQPLSVIETLIRHLHSLSRTYPETIATAFRSHLQTLHSTNVLNSGGLVLLTAIGSIYPTSDHFHQVVTPAITLMARWLGMSTLRGPQDLATGAYLVALCIKYQQLSKRYVPEAVRFTLGALLSKTPAEDLKPHIANLSAMSDLWSTKSAFTEIFSPSATEVLKNRNQKKAFQRLHVLLDQARLARRPLELHHHKPLAIKTSIPKFEESYNPDKHYDPDRERADSAKLKAEYKRERKGAMRELRKDANFVAREQLREKKEADKAYETKYKRLVADIQGEEGREKNVYEREKRARKGKR</sequence>
<name>A0A4U0WJG0_9PEZI</name>
<feature type="compositionally biased region" description="Acidic residues" evidence="7">
    <location>
        <begin position="280"/>
        <end position="291"/>
    </location>
</feature>
<accession>A0A4U0WJG0</accession>
<gene>
    <name evidence="8" type="ORF">B0A49_11134</name>
</gene>
<keyword evidence="5" id="KW-0539">Nucleus</keyword>
<feature type="region of interest" description="Disordered" evidence="7">
    <location>
        <begin position="145"/>
        <end position="324"/>
    </location>
</feature>
<reference evidence="8 9" key="1">
    <citation type="submission" date="2017-03" db="EMBL/GenBank/DDBJ databases">
        <title>Genomes of endolithic fungi from Antarctica.</title>
        <authorList>
            <person name="Coleine C."/>
            <person name="Masonjones S."/>
            <person name="Stajich J.E."/>
        </authorList>
    </citation>
    <scope>NUCLEOTIDE SEQUENCE [LARGE SCALE GENOMIC DNA]</scope>
    <source>
        <strain evidence="8 9">CCFEE 5187</strain>
    </source>
</reference>
<evidence type="ECO:0000256" key="7">
    <source>
        <dbReference type="SAM" id="MobiDB-lite"/>
    </source>
</evidence>
<feature type="region of interest" description="Disordered" evidence="7">
    <location>
        <begin position="19"/>
        <end position="104"/>
    </location>
</feature>
<comment type="function">
    <text evidence="6">Involved in nucleolar processing of pre-18S ribosomal RNA. Has a role in the nuclear export of 40S pre-ribosomal subunit to the cytoplasm.</text>
</comment>
<evidence type="ECO:0000256" key="1">
    <source>
        <dbReference type="ARBA" id="ARBA00004604"/>
    </source>
</evidence>
<comment type="similarity">
    <text evidence="2">Belongs to the NOP14 family.</text>
</comment>
<evidence type="ECO:0000313" key="9">
    <source>
        <dbReference type="Proteomes" id="UP000308768"/>
    </source>
</evidence>
<evidence type="ECO:0000313" key="8">
    <source>
        <dbReference type="EMBL" id="TKA62817.1"/>
    </source>
</evidence>
<keyword evidence="9" id="KW-1185">Reference proteome</keyword>
<evidence type="ECO:0000256" key="3">
    <source>
        <dbReference type="ARBA" id="ARBA00022517"/>
    </source>
</evidence>
<feature type="compositionally biased region" description="Basic and acidic residues" evidence="7">
    <location>
        <begin position="180"/>
        <end position="237"/>
    </location>
</feature>
<protein>
    <recommendedName>
        <fullName evidence="10">Nucleolar complex protein 14</fullName>
    </recommendedName>
</protein>
<dbReference type="GO" id="GO:0030490">
    <property type="term" value="P:maturation of SSU-rRNA"/>
    <property type="evidence" value="ECO:0007669"/>
    <property type="project" value="TreeGrafter"/>
</dbReference>
<feature type="compositionally biased region" description="Basic and acidic residues" evidence="7">
    <location>
        <begin position="95"/>
        <end position="104"/>
    </location>
</feature>
<dbReference type="EMBL" id="NAJN01001497">
    <property type="protein sequence ID" value="TKA62817.1"/>
    <property type="molecule type" value="Genomic_DNA"/>
</dbReference>
<evidence type="ECO:0000256" key="2">
    <source>
        <dbReference type="ARBA" id="ARBA00007466"/>
    </source>
</evidence>
<dbReference type="OrthoDB" id="441771at2759"/>
<evidence type="ECO:0000256" key="6">
    <source>
        <dbReference type="ARBA" id="ARBA00024695"/>
    </source>
</evidence>
<dbReference type="InterPro" id="IPR007276">
    <property type="entry name" value="Nop14"/>
</dbReference>
<comment type="subcellular location">
    <subcellularLocation>
        <location evidence="1">Nucleus</location>
        <location evidence="1">Nucleolus</location>
    </subcellularLocation>
</comment>
<evidence type="ECO:0008006" key="10">
    <source>
        <dbReference type="Google" id="ProtNLM"/>
    </source>
</evidence>
<feature type="compositionally biased region" description="Acidic residues" evidence="7">
    <location>
        <begin position="53"/>
        <end position="65"/>
    </location>
</feature>
<comment type="caution">
    <text evidence="8">The sequence shown here is derived from an EMBL/GenBank/DDBJ whole genome shotgun (WGS) entry which is preliminary data.</text>
</comment>
<evidence type="ECO:0000256" key="5">
    <source>
        <dbReference type="ARBA" id="ARBA00023242"/>
    </source>
</evidence>
<dbReference type="AlphaFoldDB" id="A0A4U0WJG0"/>
<dbReference type="Proteomes" id="UP000308768">
    <property type="component" value="Unassembled WGS sequence"/>
</dbReference>
<dbReference type="PANTHER" id="PTHR23183">
    <property type="entry name" value="NOP14"/>
    <property type="match status" value="1"/>
</dbReference>
<feature type="compositionally biased region" description="Acidic residues" evidence="7">
    <location>
        <begin position="83"/>
        <end position="94"/>
    </location>
</feature>
<dbReference type="GO" id="GO:0030692">
    <property type="term" value="C:Noc4p-Nop14p complex"/>
    <property type="evidence" value="ECO:0007669"/>
    <property type="project" value="TreeGrafter"/>
</dbReference>
<dbReference type="GO" id="GO:0032040">
    <property type="term" value="C:small-subunit processome"/>
    <property type="evidence" value="ECO:0007669"/>
    <property type="project" value="InterPro"/>
</dbReference>
<proteinExistence type="inferred from homology"/>
<dbReference type="PANTHER" id="PTHR23183:SF0">
    <property type="entry name" value="NUCLEOLAR PROTEIN 14"/>
    <property type="match status" value="1"/>
</dbReference>
<feature type="compositionally biased region" description="Acidic residues" evidence="7">
    <location>
        <begin position="251"/>
        <end position="263"/>
    </location>
</feature>
<dbReference type="STRING" id="331657.A0A4U0WJG0"/>
<feature type="compositionally biased region" description="Basic and acidic residues" evidence="7">
    <location>
        <begin position="303"/>
        <end position="319"/>
    </location>
</feature>
<feature type="compositionally biased region" description="Basic and acidic residues" evidence="7">
    <location>
        <begin position="269"/>
        <end position="279"/>
    </location>
</feature>
<organism evidence="8 9">
    <name type="scientific">Cryomyces minteri</name>
    <dbReference type="NCBI Taxonomy" id="331657"/>
    <lineage>
        <taxon>Eukaryota</taxon>
        <taxon>Fungi</taxon>
        <taxon>Dikarya</taxon>
        <taxon>Ascomycota</taxon>
        <taxon>Pezizomycotina</taxon>
        <taxon>Dothideomycetes</taxon>
        <taxon>Dothideomycetes incertae sedis</taxon>
        <taxon>Cryomyces</taxon>
    </lineage>
</organism>
<evidence type="ECO:0000256" key="4">
    <source>
        <dbReference type="ARBA" id="ARBA00022552"/>
    </source>
</evidence>
<dbReference type="Pfam" id="PF04147">
    <property type="entry name" value="Nop14"/>
    <property type="match status" value="2"/>
</dbReference>
<keyword evidence="4" id="KW-0698">rRNA processing</keyword>
<keyword evidence="3" id="KW-0690">Ribosome biogenesis</keyword>